<dbReference type="EMBL" id="JBBGZA010000001">
    <property type="protein sequence ID" value="MEJ5094796.1"/>
    <property type="molecule type" value="Genomic_DNA"/>
</dbReference>
<proteinExistence type="predicted"/>
<accession>A0ABU8Q4X8</accession>
<comment type="caution">
    <text evidence="1">The sequence shown here is derived from an EMBL/GenBank/DDBJ whole genome shotgun (WGS) entry which is preliminary data.</text>
</comment>
<protein>
    <submittedName>
        <fullName evidence="1">Uncharacterized protein</fullName>
    </submittedName>
</protein>
<evidence type="ECO:0000313" key="2">
    <source>
        <dbReference type="Proteomes" id="UP001380365"/>
    </source>
</evidence>
<evidence type="ECO:0000313" key="1">
    <source>
        <dbReference type="EMBL" id="MEJ5094796.1"/>
    </source>
</evidence>
<gene>
    <name evidence="1" type="ORF">WH159_09635</name>
</gene>
<sequence>MFENPVDPGMTWGNVFKTLSTFTAPESLNSSWETTASGLSEVRSRRAIRDPVTTIVPWFSSRLWFGSPLPVGTALMPTFWEVEVLS</sequence>
<keyword evidence="2" id="KW-1185">Reference proteome</keyword>
<dbReference type="Proteomes" id="UP001380365">
    <property type="component" value="Unassembled WGS sequence"/>
</dbReference>
<name>A0ABU8Q4X8_9SPHN</name>
<reference evidence="1 2" key="1">
    <citation type="submission" date="2023-12" db="EMBL/GenBank/DDBJ databases">
        <title>Gut-associated functions are favored during microbiome assembly across C. elegans life.</title>
        <authorList>
            <person name="Zimmermann J."/>
        </authorList>
    </citation>
    <scope>NUCLEOTIDE SEQUENCE [LARGE SCALE GENOMIC DNA]</scope>
    <source>
        <strain evidence="1 2">JUb134</strain>
    </source>
</reference>
<organism evidence="1 2">
    <name type="scientific">Sphingomonas molluscorum</name>
    <dbReference type="NCBI Taxonomy" id="418184"/>
    <lineage>
        <taxon>Bacteria</taxon>
        <taxon>Pseudomonadati</taxon>
        <taxon>Pseudomonadota</taxon>
        <taxon>Alphaproteobacteria</taxon>
        <taxon>Sphingomonadales</taxon>
        <taxon>Sphingomonadaceae</taxon>
        <taxon>Sphingomonas</taxon>
    </lineage>
</organism>